<accession>A0A3N0AEM1</accession>
<dbReference type="InterPro" id="IPR013321">
    <property type="entry name" value="Arc_rbn_hlx_hlx"/>
</dbReference>
<dbReference type="GO" id="GO:0006355">
    <property type="term" value="P:regulation of DNA-templated transcription"/>
    <property type="evidence" value="ECO:0007669"/>
    <property type="project" value="InterPro"/>
</dbReference>
<comment type="caution">
    <text evidence="2">The sequence shown here is derived from an EMBL/GenBank/DDBJ whole genome shotgun (WGS) entry which is preliminary data.</text>
</comment>
<reference evidence="3" key="1">
    <citation type="submission" date="2018-05" db="EMBL/GenBank/DDBJ databases">
        <title>Genome Sequencing of selected type strains of the family Eggerthellaceae.</title>
        <authorList>
            <person name="Danylec N."/>
            <person name="Stoll D.A."/>
            <person name="Doetsch A."/>
            <person name="Huch M."/>
        </authorList>
    </citation>
    <scope>NUCLEOTIDE SEQUENCE [LARGE SCALE GENOMIC DNA]</scope>
    <source>
        <strain evidence="3">DSM 17537</strain>
    </source>
</reference>
<evidence type="ECO:0000313" key="3">
    <source>
        <dbReference type="Proteomes" id="UP000267368"/>
    </source>
</evidence>
<sequence>MDAVVTARVPVEVKEHGARVLRSIGATPTQLVNAAYSYVLETGALPCAHAHDEADPSGGRSVKTPTPAQRDALRVALDSMTCEVPESFWQGCSYKELLEEGRRADYEALA</sequence>
<dbReference type="Gene3D" id="1.10.1220.10">
    <property type="entry name" value="Met repressor-like"/>
    <property type="match status" value="1"/>
</dbReference>
<evidence type="ECO:0000313" key="2">
    <source>
        <dbReference type="EMBL" id="RNL19602.1"/>
    </source>
</evidence>
<organism evidence="2 3">
    <name type="scientific">Slackia faecicanis</name>
    <dbReference type="NCBI Taxonomy" id="255723"/>
    <lineage>
        <taxon>Bacteria</taxon>
        <taxon>Bacillati</taxon>
        <taxon>Actinomycetota</taxon>
        <taxon>Coriobacteriia</taxon>
        <taxon>Eggerthellales</taxon>
        <taxon>Eggerthellaceae</taxon>
        <taxon>Slackia</taxon>
    </lineage>
</organism>
<name>A0A3N0AEM1_9ACTN</name>
<dbReference type="AlphaFoldDB" id="A0A3N0AEM1"/>
<feature type="region of interest" description="Disordered" evidence="1">
    <location>
        <begin position="49"/>
        <end position="69"/>
    </location>
</feature>
<dbReference type="Proteomes" id="UP000267368">
    <property type="component" value="Unassembled WGS sequence"/>
</dbReference>
<gene>
    <name evidence="2" type="ORF">DMP07_06395</name>
</gene>
<evidence type="ECO:0000256" key="1">
    <source>
        <dbReference type="SAM" id="MobiDB-lite"/>
    </source>
</evidence>
<proteinExistence type="predicted"/>
<keyword evidence="3" id="KW-1185">Reference proteome</keyword>
<dbReference type="EMBL" id="QICB01000004">
    <property type="protein sequence ID" value="RNL19602.1"/>
    <property type="molecule type" value="Genomic_DNA"/>
</dbReference>
<dbReference type="OrthoDB" id="3197269at2"/>
<evidence type="ECO:0008006" key="4">
    <source>
        <dbReference type="Google" id="ProtNLM"/>
    </source>
</evidence>
<protein>
    <recommendedName>
        <fullName evidence="4">Type II toxin-antitoxin system antitoxin, RelB/DinJ family</fullName>
    </recommendedName>
</protein>
<dbReference type="RefSeq" id="WP_123198324.1">
    <property type="nucleotide sequence ID" value="NZ_QICB01000004.1"/>
</dbReference>